<feature type="transmembrane region" description="Helical" evidence="7">
    <location>
        <begin position="226"/>
        <end position="245"/>
    </location>
</feature>
<evidence type="ECO:0000256" key="4">
    <source>
        <dbReference type="ARBA" id="ARBA00022692"/>
    </source>
</evidence>
<feature type="transmembrane region" description="Helical" evidence="7">
    <location>
        <begin position="265"/>
        <end position="283"/>
    </location>
</feature>
<comment type="caution">
    <text evidence="8">The sequence shown here is derived from an EMBL/GenBank/DDBJ whole genome shotgun (WGS) entry which is preliminary data.</text>
</comment>
<evidence type="ECO:0000256" key="2">
    <source>
        <dbReference type="ARBA" id="ARBA00007430"/>
    </source>
</evidence>
<feature type="transmembrane region" description="Helical" evidence="7">
    <location>
        <begin position="351"/>
        <end position="373"/>
    </location>
</feature>
<dbReference type="InterPro" id="IPR050833">
    <property type="entry name" value="Poly_Biosynth_Transport"/>
</dbReference>
<evidence type="ECO:0008006" key="10">
    <source>
        <dbReference type="Google" id="ProtNLM"/>
    </source>
</evidence>
<feature type="transmembrane region" description="Helical" evidence="7">
    <location>
        <begin position="290"/>
        <end position="310"/>
    </location>
</feature>
<reference evidence="8 9" key="1">
    <citation type="submission" date="2016-08" db="EMBL/GenBank/DDBJ databases">
        <title>Hymenobacter coccineus sp. nov., Hymenobacter lapidarius sp. nov. and Hymenobacter glacialis sp. nov., isolated from Antarctic soil.</title>
        <authorList>
            <person name="Sedlacek I."/>
            <person name="Kralova S."/>
            <person name="Kyrova K."/>
            <person name="Maslanova I."/>
            <person name="Stankova E."/>
            <person name="Vrbovska V."/>
            <person name="Nemec M."/>
            <person name="Bartak M."/>
            <person name="Svec P."/>
            <person name="Busse H.-J."/>
            <person name="Pantucek R."/>
        </authorList>
    </citation>
    <scope>NUCLEOTIDE SEQUENCE [LARGE SCALE GENOMIC DNA]</scope>
    <source>
        <strain evidence="8 9">CCM 8643</strain>
    </source>
</reference>
<evidence type="ECO:0000256" key="6">
    <source>
        <dbReference type="ARBA" id="ARBA00023136"/>
    </source>
</evidence>
<comment type="similarity">
    <text evidence="2">Belongs to the polysaccharide synthase family.</text>
</comment>
<evidence type="ECO:0000256" key="3">
    <source>
        <dbReference type="ARBA" id="ARBA00022475"/>
    </source>
</evidence>
<dbReference type="Proteomes" id="UP000176294">
    <property type="component" value="Unassembled WGS sequence"/>
</dbReference>
<accession>A0A1G1T8A9</accession>
<feature type="transmembrane region" description="Helical" evidence="7">
    <location>
        <begin position="316"/>
        <end position="339"/>
    </location>
</feature>
<comment type="subcellular location">
    <subcellularLocation>
        <location evidence="1">Cell membrane</location>
        <topology evidence="1">Multi-pass membrane protein</topology>
    </subcellularLocation>
</comment>
<protein>
    <recommendedName>
        <fullName evidence="10">Polysaccharide biosynthesis protein</fullName>
    </recommendedName>
</protein>
<dbReference type="Pfam" id="PF13440">
    <property type="entry name" value="Polysacc_synt_3"/>
    <property type="match status" value="1"/>
</dbReference>
<dbReference type="AlphaFoldDB" id="A0A1G1T8A9"/>
<dbReference type="EMBL" id="MDZB01000092">
    <property type="protein sequence ID" value="OGX87117.1"/>
    <property type="molecule type" value="Genomic_DNA"/>
</dbReference>
<dbReference type="STRING" id="1908237.BEN47_11585"/>
<evidence type="ECO:0000313" key="8">
    <source>
        <dbReference type="EMBL" id="OGX87117.1"/>
    </source>
</evidence>
<evidence type="ECO:0000256" key="5">
    <source>
        <dbReference type="ARBA" id="ARBA00022989"/>
    </source>
</evidence>
<organism evidence="8 9">
    <name type="scientific">Hymenobacter lapidarius</name>
    <dbReference type="NCBI Taxonomy" id="1908237"/>
    <lineage>
        <taxon>Bacteria</taxon>
        <taxon>Pseudomonadati</taxon>
        <taxon>Bacteroidota</taxon>
        <taxon>Cytophagia</taxon>
        <taxon>Cytophagales</taxon>
        <taxon>Hymenobacteraceae</taxon>
        <taxon>Hymenobacter</taxon>
    </lineage>
</organism>
<dbReference type="PANTHER" id="PTHR30250">
    <property type="entry name" value="PST FAMILY PREDICTED COLANIC ACID TRANSPORTER"/>
    <property type="match status" value="1"/>
</dbReference>
<dbReference type="PANTHER" id="PTHR30250:SF10">
    <property type="entry name" value="LIPOPOLYSACCHARIDE BIOSYNTHESIS PROTEIN WZXC"/>
    <property type="match status" value="1"/>
</dbReference>
<sequence>MVHISLILTIGSVIAIGIALKVAAPALSAFLNIEGLGRWMYAVPLMLLLFNLNAIMFTWYTRDKAFAKRAGVDVSTALTSKIFTIGYGLLSGGAVGGLLFGEFFNRTVTMLALFFGGIKKNVRELWTSFNWQEIKQMALEYKNFPLYVLPANYLNTISSQLPIFALTTGFGTTAVGLYSFSVSLMEIPINLIGNAIGPVFAQKAVEVHYNEPARLPVITLDLYNKLIYLGVIPFGFITIFGDWIFKFAFGARWEGAGLFTAFLGYYYILKLTSLSTSGIYAVLNKQRYLLISNTSTLLARGLGLGIGLYFKDVKIAMLLFGAGSFLSAFGTDLHILYLLRLPIARIALRTILILSVMLAIFYSLRLALVRVGFDSYL</sequence>
<keyword evidence="5 7" id="KW-1133">Transmembrane helix</keyword>
<keyword evidence="3" id="KW-1003">Cell membrane</keyword>
<keyword evidence="9" id="KW-1185">Reference proteome</keyword>
<evidence type="ECO:0000313" key="9">
    <source>
        <dbReference type="Proteomes" id="UP000176294"/>
    </source>
</evidence>
<gene>
    <name evidence="8" type="ORF">BEN47_11585</name>
</gene>
<keyword evidence="4 7" id="KW-0812">Transmembrane</keyword>
<dbReference type="GO" id="GO:0005886">
    <property type="term" value="C:plasma membrane"/>
    <property type="evidence" value="ECO:0007669"/>
    <property type="project" value="UniProtKB-SubCell"/>
</dbReference>
<evidence type="ECO:0000256" key="1">
    <source>
        <dbReference type="ARBA" id="ARBA00004651"/>
    </source>
</evidence>
<proteinExistence type="inferred from homology"/>
<evidence type="ECO:0000256" key="7">
    <source>
        <dbReference type="SAM" id="Phobius"/>
    </source>
</evidence>
<keyword evidence="6 7" id="KW-0472">Membrane</keyword>
<feature type="transmembrane region" description="Helical" evidence="7">
    <location>
        <begin position="82"/>
        <end position="101"/>
    </location>
</feature>
<feature type="transmembrane region" description="Helical" evidence="7">
    <location>
        <begin position="161"/>
        <end position="180"/>
    </location>
</feature>
<feature type="transmembrane region" description="Helical" evidence="7">
    <location>
        <begin position="39"/>
        <end position="61"/>
    </location>
</feature>
<name>A0A1G1T8A9_9BACT</name>